<evidence type="ECO:0000313" key="6">
    <source>
        <dbReference type="EMBL" id="CEK72287.1"/>
    </source>
</evidence>
<feature type="transmembrane region" description="Helical" evidence="5">
    <location>
        <begin position="99"/>
        <end position="120"/>
    </location>
</feature>
<comment type="subcellular location">
    <subcellularLocation>
        <location evidence="1">Membrane</location>
        <topology evidence="1">Multi-pass membrane protein</topology>
    </subcellularLocation>
</comment>
<reference evidence="6" key="1">
    <citation type="submission" date="2014-12" db="EMBL/GenBank/DDBJ databases">
        <title>Insight into the proteome of Arion vulgaris.</title>
        <authorList>
            <person name="Aradska J."/>
            <person name="Bulat T."/>
            <person name="Smidak R."/>
            <person name="Sarate P."/>
            <person name="Gangsoo J."/>
            <person name="Sialana F."/>
            <person name="Bilban M."/>
            <person name="Lubec G."/>
        </authorList>
    </citation>
    <scope>NUCLEOTIDE SEQUENCE</scope>
    <source>
        <tissue evidence="6">Skin</tissue>
    </source>
</reference>
<gene>
    <name evidence="6" type="primary">ORF81766</name>
</gene>
<keyword evidence="3 5" id="KW-1133">Transmembrane helix</keyword>
<dbReference type="EMBL" id="HACG01025422">
    <property type="protein sequence ID" value="CEK72287.1"/>
    <property type="molecule type" value="Transcribed_RNA"/>
</dbReference>
<proteinExistence type="predicted"/>
<evidence type="ECO:0000256" key="1">
    <source>
        <dbReference type="ARBA" id="ARBA00004141"/>
    </source>
</evidence>
<evidence type="ECO:0000256" key="2">
    <source>
        <dbReference type="ARBA" id="ARBA00022692"/>
    </source>
</evidence>
<sequence length="197" mass="21034">MKLRDIKLVSDDGVLGGTSKIWKLSILLTFIGLVMYVIGFSTDWWCQLDNEDYAAFNNSKINAHFGLWRKCITITINGSEKPIVDGCEDMDNDDSYKPAAKTLCSMGLILGIFGLPAAIFAGCSQSPRLMTFGGVLTVSGAALAATGCIVCIGKAKDEDDRLEAEYSSILAIIGSALLVVGGILQLLSIKSGYHSLA</sequence>
<feature type="transmembrane region" description="Helical" evidence="5">
    <location>
        <begin position="167"/>
        <end position="187"/>
    </location>
</feature>
<evidence type="ECO:0000256" key="4">
    <source>
        <dbReference type="ARBA" id="ARBA00023136"/>
    </source>
</evidence>
<dbReference type="GO" id="GO:0016020">
    <property type="term" value="C:membrane"/>
    <property type="evidence" value="ECO:0007669"/>
    <property type="project" value="UniProtKB-SubCell"/>
</dbReference>
<dbReference type="Pfam" id="PF13903">
    <property type="entry name" value="Claudin_2"/>
    <property type="match status" value="1"/>
</dbReference>
<protein>
    <recommendedName>
        <fullName evidence="7">Claudin</fullName>
    </recommendedName>
</protein>
<keyword evidence="2 5" id="KW-0812">Transmembrane</keyword>
<feature type="transmembrane region" description="Helical" evidence="5">
    <location>
        <begin position="21"/>
        <end position="40"/>
    </location>
</feature>
<feature type="transmembrane region" description="Helical" evidence="5">
    <location>
        <begin position="132"/>
        <end position="155"/>
    </location>
</feature>
<evidence type="ECO:0008006" key="7">
    <source>
        <dbReference type="Google" id="ProtNLM"/>
    </source>
</evidence>
<organism evidence="6">
    <name type="scientific">Arion vulgaris</name>
    <dbReference type="NCBI Taxonomy" id="1028688"/>
    <lineage>
        <taxon>Eukaryota</taxon>
        <taxon>Metazoa</taxon>
        <taxon>Spiralia</taxon>
        <taxon>Lophotrochozoa</taxon>
        <taxon>Mollusca</taxon>
        <taxon>Gastropoda</taxon>
        <taxon>Heterobranchia</taxon>
        <taxon>Euthyneura</taxon>
        <taxon>Panpulmonata</taxon>
        <taxon>Eupulmonata</taxon>
        <taxon>Stylommatophora</taxon>
        <taxon>Helicina</taxon>
        <taxon>Arionoidea</taxon>
        <taxon>Arionidae</taxon>
        <taxon>Arion</taxon>
    </lineage>
</organism>
<dbReference type="InterPro" id="IPR004031">
    <property type="entry name" value="PMP22/EMP/MP20/Claudin"/>
</dbReference>
<keyword evidence="4 5" id="KW-0472">Membrane</keyword>
<evidence type="ECO:0000256" key="5">
    <source>
        <dbReference type="SAM" id="Phobius"/>
    </source>
</evidence>
<dbReference type="AlphaFoldDB" id="A0A0B6ZVA7"/>
<dbReference type="Gene3D" id="1.20.140.150">
    <property type="match status" value="1"/>
</dbReference>
<name>A0A0B6ZVA7_9EUPU</name>
<accession>A0A0B6ZVA7</accession>
<evidence type="ECO:0000256" key="3">
    <source>
        <dbReference type="ARBA" id="ARBA00022989"/>
    </source>
</evidence>